<organism evidence="1 2">
    <name type="scientific">Dermacentor silvarum</name>
    <name type="common">Tick</name>
    <dbReference type="NCBI Taxonomy" id="543639"/>
    <lineage>
        <taxon>Eukaryota</taxon>
        <taxon>Metazoa</taxon>
        <taxon>Ecdysozoa</taxon>
        <taxon>Arthropoda</taxon>
        <taxon>Chelicerata</taxon>
        <taxon>Arachnida</taxon>
        <taxon>Acari</taxon>
        <taxon>Parasitiformes</taxon>
        <taxon>Ixodida</taxon>
        <taxon>Ixodoidea</taxon>
        <taxon>Ixodidae</taxon>
        <taxon>Rhipicephalinae</taxon>
        <taxon>Dermacentor</taxon>
    </lineage>
</organism>
<evidence type="ECO:0000313" key="1">
    <source>
        <dbReference type="EMBL" id="KAH7960092.1"/>
    </source>
</evidence>
<keyword evidence="2" id="KW-1185">Reference proteome</keyword>
<dbReference type="Proteomes" id="UP000821865">
    <property type="component" value="Chromosome 3"/>
</dbReference>
<name>A0ACB8D6M0_DERSI</name>
<comment type="caution">
    <text evidence="1">The sequence shown here is derived from an EMBL/GenBank/DDBJ whole genome shotgun (WGS) entry which is preliminary data.</text>
</comment>
<dbReference type="EMBL" id="CM023472">
    <property type="protein sequence ID" value="KAH7960092.1"/>
    <property type="molecule type" value="Genomic_DNA"/>
</dbReference>
<proteinExistence type="predicted"/>
<sequence>MKQRRFLIVALWIASTVARSAQECRSEYKKLRPTHTACKPANKECAFKKKGVSAAERQLILKAHNDYRSMVAMGKLKGFPQAANMRQLHWNEELASVAQAKAEQCTDGRGTLKHDSPEDRFIAQFNKTGQNLAFRRSNIAFNGTDWPTQVKAWFDGYSHYSPSNVNRFSLSSESSAGHFTQVVWATVHYVGCGYVDYTVAGVSVMPHMQLYVCNYAGAGNVLTLPVYQAGDVCSACPNDTACMKDTGLCTLSTVSGAADKGRETSFKGSHTPHEVPGATGKLPNKPKHRSGMSDGGFAFIRRNGGPRTLSPSWPLAPCVIAASYGAFHGQRALFT</sequence>
<accession>A0ACB8D6M0</accession>
<evidence type="ECO:0000313" key="2">
    <source>
        <dbReference type="Proteomes" id="UP000821865"/>
    </source>
</evidence>
<gene>
    <name evidence="1" type="ORF">HPB49_016914</name>
</gene>
<reference evidence="1" key="1">
    <citation type="submission" date="2020-05" db="EMBL/GenBank/DDBJ databases">
        <title>Large-scale comparative analyses of tick genomes elucidate their genetic diversity and vector capacities.</title>
        <authorList>
            <person name="Jia N."/>
            <person name="Wang J."/>
            <person name="Shi W."/>
            <person name="Du L."/>
            <person name="Sun Y."/>
            <person name="Zhan W."/>
            <person name="Jiang J."/>
            <person name="Wang Q."/>
            <person name="Zhang B."/>
            <person name="Ji P."/>
            <person name="Sakyi L.B."/>
            <person name="Cui X."/>
            <person name="Yuan T."/>
            <person name="Jiang B."/>
            <person name="Yang W."/>
            <person name="Lam T.T.-Y."/>
            <person name="Chang Q."/>
            <person name="Ding S."/>
            <person name="Wang X."/>
            <person name="Zhu J."/>
            <person name="Ruan X."/>
            <person name="Zhao L."/>
            <person name="Wei J."/>
            <person name="Que T."/>
            <person name="Du C."/>
            <person name="Cheng J."/>
            <person name="Dai P."/>
            <person name="Han X."/>
            <person name="Huang E."/>
            <person name="Gao Y."/>
            <person name="Liu J."/>
            <person name="Shao H."/>
            <person name="Ye R."/>
            <person name="Li L."/>
            <person name="Wei W."/>
            <person name="Wang X."/>
            <person name="Wang C."/>
            <person name="Yang T."/>
            <person name="Huo Q."/>
            <person name="Li W."/>
            <person name="Guo W."/>
            <person name="Chen H."/>
            <person name="Zhou L."/>
            <person name="Ni X."/>
            <person name="Tian J."/>
            <person name="Zhou Y."/>
            <person name="Sheng Y."/>
            <person name="Liu T."/>
            <person name="Pan Y."/>
            <person name="Xia L."/>
            <person name="Li J."/>
            <person name="Zhao F."/>
            <person name="Cao W."/>
        </authorList>
    </citation>
    <scope>NUCLEOTIDE SEQUENCE</scope>
    <source>
        <strain evidence="1">Dsil-2018</strain>
    </source>
</reference>
<protein>
    <submittedName>
        <fullName evidence="1">Uncharacterized protein</fullName>
    </submittedName>
</protein>